<keyword evidence="3" id="KW-1185">Reference proteome</keyword>
<organism evidence="2 3">
    <name type="scientific">Danaus plexippus plexippus</name>
    <dbReference type="NCBI Taxonomy" id="278856"/>
    <lineage>
        <taxon>Eukaryota</taxon>
        <taxon>Metazoa</taxon>
        <taxon>Ecdysozoa</taxon>
        <taxon>Arthropoda</taxon>
        <taxon>Hexapoda</taxon>
        <taxon>Insecta</taxon>
        <taxon>Pterygota</taxon>
        <taxon>Neoptera</taxon>
        <taxon>Endopterygota</taxon>
        <taxon>Lepidoptera</taxon>
        <taxon>Glossata</taxon>
        <taxon>Ditrysia</taxon>
        <taxon>Papilionoidea</taxon>
        <taxon>Nymphalidae</taxon>
        <taxon>Danainae</taxon>
        <taxon>Danaini</taxon>
        <taxon>Danaina</taxon>
        <taxon>Danaus</taxon>
        <taxon>Danaus</taxon>
    </lineage>
</organism>
<accession>A0A212EJ90</accession>
<reference evidence="2 3" key="1">
    <citation type="journal article" date="2011" name="Cell">
        <title>The monarch butterfly genome yields insights into long-distance migration.</title>
        <authorList>
            <person name="Zhan S."/>
            <person name="Merlin C."/>
            <person name="Boore J.L."/>
            <person name="Reppert S.M."/>
        </authorList>
    </citation>
    <scope>NUCLEOTIDE SEQUENCE [LARGE SCALE GENOMIC DNA]</scope>
    <source>
        <strain evidence="2">F-2</strain>
    </source>
</reference>
<name>A0A212EJ90_DANPL</name>
<dbReference type="AlphaFoldDB" id="A0A212EJ90"/>
<comment type="caution">
    <text evidence="2">The sequence shown here is derived from an EMBL/GenBank/DDBJ whole genome shotgun (WGS) entry which is preliminary data.</text>
</comment>
<feature type="compositionally biased region" description="Polar residues" evidence="1">
    <location>
        <begin position="11"/>
        <end position="32"/>
    </location>
</feature>
<dbReference type="KEGG" id="dpl:KGM_200564"/>
<feature type="region of interest" description="Disordered" evidence="1">
    <location>
        <begin position="1"/>
        <end position="32"/>
    </location>
</feature>
<dbReference type="Proteomes" id="UP000007151">
    <property type="component" value="Unassembled WGS sequence"/>
</dbReference>
<evidence type="ECO:0000256" key="1">
    <source>
        <dbReference type="SAM" id="MobiDB-lite"/>
    </source>
</evidence>
<evidence type="ECO:0000313" key="2">
    <source>
        <dbReference type="EMBL" id="OWR41528.1"/>
    </source>
</evidence>
<proteinExistence type="predicted"/>
<dbReference type="EMBL" id="AGBW02014522">
    <property type="protein sequence ID" value="OWR41528.1"/>
    <property type="molecule type" value="Genomic_DNA"/>
</dbReference>
<protein>
    <submittedName>
        <fullName evidence="2">Uncharacterized protein</fullName>
    </submittedName>
</protein>
<evidence type="ECO:0000313" key="3">
    <source>
        <dbReference type="Proteomes" id="UP000007151"/>
    </source>
</evidence>
<sequence>MQMDDLPEINFESSLRASSTYTTKNKQSQESKIQQNEILQAIDIDDEKQDSELEEVGILVESVDTLRVTEADSLPVKTQTKKLLENFIQDLTEYDTTLLKQYLDILHNNNQTVIKDVSNNIVSSIEQVLRQQSVGHYEWPENVLMVILSWLVVSILCLADPHVKPPYRVFSELLTQTTMKERVRLATACWRHLSPDQLIELADVAIGPGGRMDTEIRDEQHLAIDEVEGQDTSLTDLLLRATLGRLQTTSAEPQWFLGRLEGEEVTELVSAAWPTAGGGARSLLTRVAMRAHAAGRLHAPPAVLKAASRATSASSQPETIKVLVDVSKLVLLFIGDDEEDKILAEKPKKRGRPRANISN</sequence>
<gene>
    <name evidence="2" type="ORF">KGM_200564</name>
</gene>